<evidence type="ECO:0000313" key="1">
    <source>
        <dbReference type="EMBL" id="CCH71962.1"/>
    </source>
</evidence>
<reference evidence="1 2" key="1">
    <citation type="journal article" date="2013" name="ISME J.">
        <title>A metabolic model for members of the genus Tetrasphaera involved in enhanced biological phosphorus removal.</title>
        <authorList>
            <person name="Kristiansen R."/>
            <person name="Nguyen H.T.T."/>
            <person name="Saunders A.M."/>
            <person name="Nielsen J.L."/>
            <person name="Wimmer R."/>
            <person name="Le V.Q."/>
            <person name="McIlroy S.J."/>
            <person name="Petrovski S."/>
            <person name="Seviour R.J."/>
            <person name="Calteau A."/>
            <person name="Nielsen K.L."/>
            <person name="Nielsen P.H."/>
        </authorList>
    </citation>
    <scope>NUCLEOTIDE SEQUENCE [LARGE SCALE GENOMIC DNA]</scope>
    <source>
        <strain evidence="1 2">Ben110</strain>
    </source>
</reference>
<sequence length="58" mass="6360">MGDPARADPGAVSRLIRSPAPAVPAYLREQQPRVLAFTPQTGERHRALRVRVSADPRT</sequence>
<protein>
    <submittedName>
        <fullName evidence="1">Uncharacterized protein</fullName>
    </submittedName>
</protein>
<dbReference type="STRING" id="1193182.BN11_1220006"/>
<name>W6JT79_9MICO</name>
<dbReference type="Proteomes" id="UP000035763">
    <property type="component" value="Unassembled WGS sequence"/>
</dbReference>
<accession>W6JT79</accession>
<proteinExistence type="predicted"/>
<dbReference type="EMBL" id="CAJA01000027">
    <property type="protein sequence ID" value="CCH71962.1"/>
    <property type="molecule type" value="Genomic_DNA"/>
</dbReference>
<keyword evidence="2" id="KW-1185">Reference proteome</keyword>
<evidence type="ECO:0000313" key="2">
    <source>
        <dbReference type="Proteomes" id="UP000035763"/>
    </source>
</evidence>
<dbReference type="AlphaFoldDB" id="W6JT79"/>
<organism evidence="1 2">
    <name type="scientific">Nostocoides australiense Ben110</name>
    <dbReference type="NCBI Taxonomy" id="1193182"/>
    <lineage>
        <taxon>Bacteria</taxon>
        <taxon>Bacillati</taxon>
        <taxon>Actinomycetota</taxon>
        <taxon>Actinomycetes</taxon>
        <taxon>Micrococcales</taxon>
        <taxon>Intrasporangiaceae</taxon>
        <taxon>Nostocoides</taxon>
    </lineage>
</organism>
<comment type="caution">
    <text evidence="1">The sequence shown here is derived from an EMBL/GenBank/DDBJ whole genome shotgun (WGS) entry which is preliminary data.</text>
</comment>
<gene>
    <name evidence="1" type="ORF">BN11_1220006</name>
</gene>